<evidence type="ECO:0000256" key="4">
    <source>
        <dbReference type="ARBA" id="ARBA00023163"/>
    </source>
</evidence>
<sequence length="296" mass="33686">MNERDLRYLVAISECGNLRLASARMNITQPALTKCIMRMEEEASTKLFQRKGRLIVPTSVGNVLIRRAKHIIQSIDETQREIHDYVNGSRGHARLGVVATITEFLMPDILQNLTRTRPDVTLKLTIGMTDFLLDNLRRDELDVVISPVYESDEFDCLPIMKDQVVIVASRDHPLAGRAVALDELKQFKWILPQSSVGLRVWLERAFERLALPPPQVQVEISSLPLMPKLIARTELLSFTSRQNLTRTNGGENLVELPFPEITWERHFGIFTRKGGYIPTASQVLVDRIFQATSEIE</sequence>
<keyword evidence="4" id="KW-0804">Transcription</keyword>
<dbReference type="InterPro" id="IPR005119">
    <property type="entry name" value="LysR_subst-bd"/>
</dbReference>
<dbReference type="PROSITE" id="PS50931">
    <property type="entry name" value="HTH_LYSR"/>
    <property type="match status" value="1"/>
</dbReference>
<feature type="domain" description="HTH lysR-type" evidence="5">
    <location>
        <begin position="1"/>
        <end position="58"/>
    </location>
</feature>
<dbReference type="GO" id="GO:0003677">
    <property type="term" value="F:DNA binding"/>
    <property type="evidence" value="ECO:0007669"/>
    <property type="project" value="UniProtKB-KW"/>
</dbReference>
<evidence type="ECO:0000259" key="5">
    <source>
        <dbReference type="PROSITE" id="PS50931"/>
    </source>
</evidence>
<evidence type="ECO:0000256" key="2">
    <source>
        <dbReference type="ARBA" id="ARBA00023015"/>
    </source>
</evidence>
<dbReference type="InterPro" id="IPR036390">
    <property type="entry name" value="WH_DNA-bd_sf"/>
</dbReference>
<proteinExistence type="inferred from homology"/>
<reference evidence="6 7" key="1">
    <citation type="submission" date="2023-07" db="EMBL/GenBank/DDBJ databases">
        <title>Genomic Encyclopedia of Type Strains, Phase IV (KMG-IV): sequencing the most valuable type-strain genomes for metagenomic binning, comparative biology and taxonomic classification.</title>
        <authorList>
            <person name="Goeker M."/>
        </authorList>
    </citation>
    <scope>NUCLEOTIDE SEQUENCE [LARGE SCALE GENOMIC DNA]</scope>
    <source>
        <strain evidence="6 7">DSM 1112</strain>
    </source>
</reference>
<keyword evidence="3 6" id="KW-0238">DNA-binding</keyword>
<keyword evidence="2" id="KW-0805">Transcription regulation</keyword>
<organism evidence="6 7">
    <name type="scientific">Pararhizobium capsulatum DSM 1112</name>
    <dbReference type="NCBI Taxonomy" id="1121113"/>
    <lineage>
        <taxon>Bacteria</taxon>
        <taxon>Pseudomonadati</taxon>
        <taxon>Pseudomonadota</taxon>
        <taxon>Alphaproteobacteria</taxon>
        <taxon>Hyphomicrobiales</taxon>
        <taxon>Rhizobiaceae</taxon>
        <taxon>Rhizobium/Agrobacterium group</taxon>
        <taxon>Pararhizobium</taxon>
    </lineage>
</organism>
<gene>
    <name evidence="6" type="ORF">QO002_001237</name>
</gene>
<dbReference type="SUPFAM" id="SSF46785">
    <property type="entry name" value="Winged helix' DNA-binding domain"/>
    <property type="match status" value="1"/>
</dbReference>
<evidence type="ECO:0000313" key="7">
    <source>
        <dbReference type="Proteomes" id="UP001230207"/>
    </source>
</evidence>
<evidence type="ECO:0000256" key="3">
    <source>
        <dbReference type="ARBA" id="ARBA00023125"/>
    </source>
</evidence>
<comment type="caution">
    <text evidence="6">The sequence shown here is derived from an EMBL/GenBank/DDBJ whole genome shotgun (WGS) entry which is preliminary data.</text>
</comment>
<dbReference type="Pfam" id="PF03466">
    <property type="entry name" value="LysR_substrate"/>
    <property type="match status" value="1"/>
</dbReference>
<dbReference type="Gene3D" id="1.10.10.10">
    <property type="entry name" value="Winged helix-like DNA-binding domain superfamily/Winged helix DNA-binding domain"/>
    <property type="match status" value="1"/>
</dbReference>
<dbReference type="Gene3D" id="3.40.190.290">
    <property type="match status" value="1"/>
</dbReference>
<dbReference type="Pfam" id="PF00126">
    <property type="entry name" value="HTH_1"/>
    <property type="match status" value="1"/>
</dbReference>
<dbReference type="PANTHER" id="PTHR30419:SF8">
    <property type="entry name" value="NITROGEN ASSIMILATION TRANSCRIPTIONAL ACTIVATOR-RELATED"/>
    <property type="match status" value="1"/>
</dbReference>
<accession>A0ABU0BLJ6</accession>
<dbReference type="EMBL" id="JAUSVF010000001">
    <property type="protein sequence ID" value="MDQ0319099.1"/>
    <property type="molecule type" value="Genomic_DNA"/>
</dbReference>
<dbReference type="RefSeq" id="WP_307227682.1">
    <property type="nucleotide sequence ID" value="NZ_JAUSVF010000001.1"/>
</dbReference>
<comment type="similarity">
    <text evidence="1">Belongs to the LysR transcriptional regulatory family.</text>
</comment>
<dbReference type="PANTHER" id="PTHR30419">
    <property type="entry name" value="HTH-TYPE TRANSCRIPTIONAL REGULATOR YBHD"/>
    <property type="match status" value="1"/>
</dbReference>
<dbReference type="InterPro" id="IPR050950">
    <property type="entry name" value="HTH-type_LysR_regulators"/>
</dbReference>
<dbReference type="SUPFAM" id="SSF53850">
    <property type="entry name" value="Periplasmic binding protein-like II"/>
    <property type="match status" value="1"/>
</dbReference>
<keyword evidence="7" id="KW-1185">Reference proteome</keyword>
<name>A0ABU0BLJ6_9HYPH</name>
<protein>
    <submittedName>
        <fullName evidence="6">DNA-binding transcriptional LysR family regulator</fullName>
    </submittedName>
</protein>
<dbReference type="Proteomes" id="UP001230207">
    <property type="component" value="Unassembled WGS sequence"/>
</dbReference>
<evidence type="ECO:0000313" key="6">
    <source>
        <dbReference type="EMBL" id="MDQ0319099.1"/>
    </source>
</evidence>
<dbReference type="InterPro" id="IPR036388">
    <property type="entry name" value="WH-like_DNA-bd_sf"/>
</dbReference>
<evidence type="ECO:0000256" key="1">
    <source>
        <dbReference type="ARBA" id="ARBA00009437"/>
    </source>
</evidence>
<dbReference type="InterPro" id="IPR000847">
    <property type="entry name" value="LysR_HTH_N"/>
</dbReference>